<dbReference type="OrthoDB" id="10000527at2759"/>
<dbReference type="EMBL" id="CAJNOM010000441">
    <property type="protein sequence ID" value="CAF1440157.1"/>
    <property type="molecule type" value="Genomic_DNA"/>
</dbReference>
<dbReference type="Proteomes" id="UP000663877">
    <property type="component" value="Unassembled WGS sequence"/>
</dbReference>
<gene>
    <name evidence="2" type="ORF">BJG266_LOCUS15879</name>
    <name evidence="3" type="ORF">QVE165_LOCUS39559</name>
</gene>
<name>A0A814GQU9_9BILA</name>
<proteinExistence type="predicted"/>
<feature type="compositionally biased region" description="Basic and acidic residues" evidence="1">
    <location>
        <begin position="224"/>
        <end position="236"/>
    </location>
</feature>
<reference evidence="2" key="1">
    <citation type="submission" date="2021-02" db="EMBL/GenBank/DDBJ databases">
        <authorList>
            <person name="Nowell W R."/>
        </authorList>
    </citation>
    <scope>NUCLEOTIDE SEQUENCE</scope>
</reference>
<organism evidence="2 5">
    <name type="scientific">Adineta steineri</name>
    <dbReference type="NCBI Taxonomy" id="433720"/>
    <lineage>
        <taxon>Eukaryota</taxon>
        <taxon>Metazoa</taxon>
        <taxon>Spiralia</taxon>
        <taxon>Gnathifera</taxon>
        <taxon>Rotifera</taxon>
        <taxon>Eurotatoria</taxon>
        <taxon>Bdelloidea</taxon>
        <taxon>Adinetida</taxon>
        <taxon>Adinetidae</taxon>
        <taxon>Adineta</taxon>
    </lineage>
</organism>
<keyword evidence="4" id="KW-1185">Reference proteome</keyword>
<evidence type="ECO:0000313" key="2">
    <source>
        <dbReference type="EMBL" id="CAF1000026.1"/>
    </source>
</evidence>
<dbReference type="Proteomes" id="UP000663832">
    <property type="component" value="Unassembled WGS sequence"/>
</dbReference>
<evidence type="ECO:0000313" key="3">
    <source>
        <dbReference type="EMBL" id="CAF1440157.1"/>
    </source>
</evidence>
<dbReference type="AlphaFoldDB" id="A0A814GQU9"/>
<evidence type="ECO:0000313" key="4">
    <source>
        <dbReference type="Proteomes" id="UP000663832"/>
    </source>
</evidence>
<protein>
    <submittedName>
        <fullName evidence="2">Uncharacterized protein</fullName>
    </submittedName>
</protein>
<comment type="caution">
    <text evidence="2">The sequence shown here is derived from an EMBL/GenBank/DDBJ whole genome shotgun (WGS) entry which is preliminary data.</text>
</comment>
<evidence type="ECO:0000256" key="1">
    <source>
        <dbReference type="SAM" id="MobiDB-lite"/>
    </source>
</evidence>
<feature type="region of interest" description="Disordered" evidence="1">
    <location>
        <begin position="217"/>
        <end position="236"/>
    </location>
</feature>
<accession>A0A814GQU9</accession>
<evidence type="ECO:0000313" key="5">
    <source>
        <dbReference type="Proteomes" id="UP000663877"/>
    </source>
</evidence>
<sequence>MEADFFLNSLDSLNLSGQWQPSSTPDILDSSLNSQILDDIVLSTDDYQHASSSTSDDISNALIDPGMDLVFEGFSPVSNSEENDDISALISTPIGELSTPTGEVPTQSTIEQTLYRMSINQTNTDMLSSVQIGSSPVEQNKIDNSILASKVVRNQQRLYKNASKSRKSSSYRQASSTVAPIDVLSSYGVCQPCTTAQMEDDLDFAKVLQMDSMESRNKIQIKSHPREKYRPRTEKESQTAAHYLRCEQNSGDEHPSIYIPFEWCLQSLKNIIQVTLVGVDKDSHCYKIRNNKSSTDETAPIFQKLEDPHSLYFYVTEEDINKGYKNFMIELIKSKQDEIITKDLIKTRQLEQSMLRFTRFYETEKNTFERDESSTEYSCVMKEAYGDIDVVHMGPRFGPMCGNEVVYAHTKGRFPKEDITVVVSKDGTCWFQPVSFTKKGDFIYFSMPPCPFTQVPQAQANITIYYKGEELYQFAYIYTGSLDQVLAGLNLNDSPAILNEASSSNAFNAYDCVSATGVCPVNFSSKKSSTAKRPKRLNVK</sequence>
<dbReference type="EMBL" id="CAJNOI010000071">
    <property type="protein sequence ID" value="CAF1000026.1"/>
    <property type="molecule type" value="Genomic_DNA"/>
</dbReference>